<dbReference type="SMART" id="SM00028">
    <property type="entry name" value="TPR"/>
    <property type="match status" value="2"/>
</dbReference>
<dbReference type="SUPFAM" id="SSF48452">
    <property type="entry name" value="TPR-like"/>
    <property type="match status" value="1"/>
</dbReference>
<sequence>MSDRLRQLSFASLIIPFLSIAGCSTSSVFTSYTTIMNPLIDGVKVRKCDHALNVLKKHRKGKDKILYLMERGRIAQLKDDLDMSIKDYEAAIEAVRHMEDKAIISASDIGAQASTFIMNDNTIPYKGEGYEKVFLYQFQAFNYLAKKDIEGAGVEVRRANLEQNLALEMHEKEVQKAEEKAREKSIEMGQAYASLDSAYRTMDDVAGKVKSSFQNAYTFYLSGIVYELLNLPNDAYIDYKKALQIFPNNTYLQRDVLRLAKGLGMNQELKDYASIFHMTRDADEDGRGVEKAGELIVFFENGLAPQKKEIKVPLPTPYGFLAVAFPVYTEKWSGIEPLSLFEPANKSVFSETEPLCYVQALAVKSLKEKIPGMVVRHLLRSAAKAAFQIEARDTAGIAGMIFSSFYNVISEKADLRSWLTLPRDVQIMRNYLSAGIHHLRIEHKASGAFSDVDVSINQDGKTILRVIRVGSVFYITTIAF</sequence>
<dbReference type="InterPro" id="IPR019734">
    <property type="entry name" value="TPR_rpt"/>
</dbReference>
<evidence type="ECO:0000256" key="1">
    <source>
        <dbReference type="PROSITE-ProRule" id="PRU00339"/>
    </source>
</evidence>
<keyword evidence="4" id="KW-1185">Reference proteome</keyword>
<organism evidence="3 4">
    <name type="scientific">Candidatus Brocadia sapporoensis</name>
    <dbReference type="NCBI Taxonomy" id="392547"/>
    <lineage>
        <taxon>Bacteria</taxon>
        <taxon>Pseudomonadati</taxon>
        <taxon>Planctomycetota</taxon>
        <taxon>Candidatus Brocadiia</taxon>
        <taxon>Candidatus Brocadiales</taxon>
        <taxon>Candidatus Brocadiaceae</taxon>
        <taxon>Candidatus Brocadia</taxon>
    </lineage>
</organism>
<keyword evidence="1" id="KW-0802">TPR repeat</keyword>
<reference evidence="3 4" key="1">
    <citation type="journal article" date="2016" name="Genome Announc.">
        <title>Draft Genome Sequence of the Anaerobic Ammonium-Oxidizing Bacterium 'Candidatus Brocadia sp. 40'.</title>
        <authorList>
            <person name="Ali M."/>
            <person name="Haroon M.F."/>
            <person name="Narita Y."/>
            <person name="Zhang L."/>
            <person name="Rangel Shaw D."/>
            <person name="Okabe S."/>
            <person name="Saikaly P.E."/>
        </authorList>
    </citation>
    <scope>NUCLEOTIDE SEQUENCE [LARGE SCALE GENOMIC DNA]</scope>
    <source>
        <strain evidence="3 4">40</strain>
    </source>
</reference>
<feature type="repeat" description="TPR" evidence="1">
    <location>
        <begin position="216"/>
        <end position="249"/>
    </location>
</feature>
<name>A0A1V6M2A6_9BACT</name>
<gene>
    <name evidence="3" type="ORF">BIY37_02680</name>
</gene>
<dbReference type="RefSeq" id="WP_070066293.1">
    <property type="nucleotide sequence ID" value="NZ_MJUW02000029.1"/>
</dbReference>
<dbReference type="PROSITE" id="PS50005">
    <property type="entry name" value="TPR"/>
    <property type="match status" value="1"/>
</dbReference>
<proteinExistence type="predicted"/>
<feature type="coiled-coil region" evidence="2">
    <location>
        <begin position="158"/>
        <end position="187"/>
    </location>
</feature>
<dbReference type="InterPro" id="IPR011990">
    <property type="entry name" value="TPR-like_helical_dom_sf"/>
</dbReference>
<dbReference type="AlphaFoldDB" id="A0A1V6M2A6"/>
<accession>A0A1V6M2A6</accession>
<dbReference type="EMBL" id="MJUW02000029">
    <property type="protein sequence ID" value="OQD46541.1"/>
    <property type="molecule type" value="Genomic_DNA"/>
</dbReference>
<evidence type="ECO:0000313" key="4">
    <source>
        <dbReference type="Proteomes" id="UP000242219"/>
    </source>
</evidence>
<evidence type="ECO:0000313" key="3">
    <source>
        <dbReference type="EMBL" id="OQD46541.1"/>
    </source>
</evidence>
<dbReference type="Gene3D" id="1.25.40.10">
    <property type="entry name" value="Tetratricopeptide repeat domain"/>
    <property type="match status" value="1"/>
</dbReference>
<comment type="caution">
    <text evidence="3">The sequence shown here is derived from an EMBL/GenBank/DDBJ whole genome shotgun (WGS) entry which is preliminary data.</text>
</comment>
<evidence type="ECO:0000256" key="2">
    <source>
        <dbReference type="SAM" id="Coils"/>
    </source>
</evidence>
<dbReference type="Proteomes" id="UP000242219">
    <property type="component" value="Unassembled WGS sequence"/>
</dbReference>
<keyword evidence="2" id="KW-0175">Coiled coil</keyword>
<protein>
    <submittedName>
        <fullName evidence="3">Uncharacterized protein</fullName>
    </submittedName>
</protein>
<dbReference type="PROSITE" id="PS51257">
    <property type="entry name" value="PROKAR_LIPOPROTEIN"/>
    <property type="match status" value="1"/>
</dbReference>